<feature type="region of interest" description="Disordered" evidence="5">
    <location>
        <begin position="525"/>
        <end position="555"/>
    </location>
</feature>
<dbReference type="Pfam" id="PF09005">
    <property type="entry name" value="FUBP_C"/>
    <property type="match status" value="1"/>
</dbReference>
<feature type="compositionally biased region" description="Low complexity" evidence="5">
    <location>
        <begin position="537"/>
        <end position="555"/>
    </location>
</feature>
<dbReference type="Proteomes" id="UP000492821">
    <property type="component" value="Unassembled WGS sequence"/>
</dbReference>
<feature type="domain" description="K Homology" evidence="6">
    <location>
        <begin position="331"/>
        <end position="402"/>
    </location>
</feature>
<dbReference type="Gene3D" id="3.30.1370.10">
    <property type="entry name" value="K Homology domain, type 1"/>
    <property type="match status" value="4"/>
</dbReference>
<evidence type="ECO:0000259" key="6">
    <source>
        <dbReference type="SMART" id="SM00322"/>
    </source>
</evidence>
<evidence type="ECO:0000313" key="8">
    <source>
        <dbReference type="WBParaSite" id="Pan_g2624.t2"/>
    </source>
</evidence>
<dbReference type="PROSITE" id="PS50084">
    <property type="entry name" value="KH_TYPE_1"/>
    <property type="match status" value="4"/>
</dbReference>
<dbReference type="GO" id="GO:0003723">
    <property type="term" value="F:RNA binding"/>
    <property type="evidence" value="ECO:0007669"/>
    <property type="project" value="UniProtKB-UniRule"/>
</dbReference>
<dbReference type="InterPro" id="IPR004088">
    <property type="entry name" value="KH_dom_type_1"/>
</dbReference>
<comment type="subcellular location">
    <subcellularLocation>
        <location evidence="1">Nucleus</location>
    </subcellularLocation>
</comment>
<keyword evidence="4" id="KW-0694">RNA-binding</keyword>
<dbReference type="WBParaSite" id="Pan_g2624.t2">
    <property type="protein sequence ID" value="Pan_g2624.t2"/>
    <property type="gene ID" value="Pan_g2624"/>
</dbReference>
<evidence type="ECO:0000256" key="3">
    <source>
        <dbReference type="ARBA" id="ARBA00023242"/>
    </source>
</evidence>
<name>A0A7E4VTL4_PANRE</name>
<feature type="domain" description="K Homology" evidence="6">
    <location>
        <begin position="71"/>
        <end position="145"/>
    </location>
</feature>
<feature type="domain" description="K Homology" evidence="6">
    <location>
        <begin position="253"/>
        <end position="324"/>
    </location>
</feature>
<protein>
    <submittedName>
        <fullName evidence="8">KH domain-containing protein</fullName>
    </submittedName>
</protein>
<dbReference type="CDD" id="cd22398">
    <property type="entry name" value="KH-I_FUBP_rpt3"/>
    <property type="match status" value="1"/>
</dbReference>
<keyword evidence="7" id="KW-1185">Reference proteome</keyword>
<organism evidence="7 8">
    <name type="scientific">Panagrellus redivivus</name>
    <name type="common">Microworm</name>
    <dbReference type="NCBI Taxonomy" id="6233"/>
    <lineage>
        <taxon>Eukaryota</taxon>
        <taxon>Metazoa</taxon>
        <taxon>Ecdysozoa</taxon>
        <taxon>Nematoda</taxon>
        <taxon>Chromadorea</taxon>
        <taxon>Rhabditida</taxon>
        <taxon>Tylenchina</taxon>
        <taxon>Panagrolaimomorpha</taxon>
        <taxon>Panagrolaimoidea</taxon>
        <taxon>Panagrolaimidae</taxon>
        <taxon>Panagrellus</taxon>
    </lineage>
</organism>
<sequence length="555" mass="57621">MSSGAVANNAVVQEALARAQQLAAANAPQSDRYSAGQKRPRSDDDSHHIPSKRSADGYDSQGSNSMNPGEALIVETIEIPDSVVGLVIGRGGEQISAIQAQSGCRVQMAGEPTQSNTRLCTLNGARVNIDTHFSRARTLISEVITRSNMRQAGTGANSSAIGGRENNGVPAGSIQETVLVPGSKCGLIIGRNGETIKSLQESLQVKMLLIQDSQAVSSAPKPLRITGSPDKVENAKRTIESIINSEDGRPAIAKSVGEVIVPRSSVGIIIGKGGDTIKRLAQDSGCKIQFKPDDDPNTPDRCATLQGTPDQIARATQMISDLLQRNQHNPAQETFLMHVPANKTGLVIGKGGDTIKQICHESGAHVELSRDPPPNASEKVFVLKGTPYQIHHAQHIIRIKVGDIPPGTPVPHFSGSTGGAVAAPVAYGMAYDPYNQWNQATAAGSYGGQGDASQWNAYYQQQGGAAAAAGGYNATQAASAAATGSTSATAAATNAAGQPDYSAQWAEYYRLMGMHDKAALVEQQAKAGGAANGGGQAVQPQASGAPGAYSSGSYN</sequence>
<reference evidence="7" key="1">
    <citation type="journal article" date="2013" name="Genetics">
        <title>The draft genome and transcriptome of Panagrellus redivivus are shaped by the harsh demands of a free-living lifestyle.</title>
        <authorList>
            <person name="Srinivasan J."/>
            <person name="Dillman A.R."/>
            <person name="Macchietto M.G."/>
            <person name="Heikkinen L."/>
            <person name="Lakso M."/>
            <person name="Fracchia K.M."/>
            <person name="Antoshechkin I."/>
            <person name="Mortazavi A."/>
            <person name="Wong G."/>
            <person name="Sternberg P.W."/>
        </authorList>
    </citation>
    <scope>NUCLEOTIDE SEQUENCE [LARGE SCALE GENOMIC DNA]</scope>
    <source>
        <strain evidence="7">MT8872</strain>
    </source>
</reference>
<dbReference type="SMART" id="SM00322">
    <property type="entry name" value="KH"/>
    <property type="match status" value="4"/>
</dbReference>
<evidence type="ECO:0000256" key="5">
    <source>
        <dbReference type="SAM" id="MobiDB-lite"/>
    </source>
</evidence>
<dbReference type="SUPFAM" id="SSF54791">
    <property type="entry name" value="Eukaryotic type KH-domain (KH-domain type I)"/>
    <property type="match status" value="4"/>
</dbReference>
<feature type="compositionally biased region" description="Low complexity" evidence="5">
    <location>
        <begin position="19"/>
        <end position="29"/>
    </location>
</feature>
<dbReference type="InterPro" id="IPR036612">
    <property type="entry name" value="KH_dom_type_1_sf"/>
</dbReference>
<dbReference type="CDD" id="cd22399">
    <property type="entry name" value="KH-I_FUBP_rpt4"/>
    <property type="match status" value="1"/>
</dbReference>
<feature type="domain" description="K Homology" evidence="6">
    <location>
        <begin position="172"/>
        <end position="244"/>
    </location>
</feature>
<dbReference type="GO" id="GO:0006355">
    <property type="term" value="P:regulation of DNA-templated transcription"/>
    <property type="evidence" value="ECO:0007669"/>
    <property type="project" value="InterPro"/>
</dbReference>
<feature type="compositionally biased region" description="Basic and acidic residues" evidence="5">
    <location>
        <begin position="40"/>
        <end position="56"/>
    </location>
</feature>
<reference evidence="8" key="2">
    <citation type="submission" date="2020-10" db="UniProtKB">
        <authorList>
            <consortium name="WormBaseParasite"/>
        </authorList>
    </citation>
    <scope>IDENTIFICATION</scope>
</reference>
<feature type="region of interest" description="Disordered" evidence="5">
    <location>
        <begin position="19"/>
        <end position="67"/>
    </location>
</feature>
<evidence type="ECO:0000313" key="7">
    <source>
        <dbReference type="Proteomes" id="UP000492821"/>
    </source>
</evidence>
<dbReference type="Pfam" id="PF00013">
    <property type="entry name" value="KH_1"/>
    <property type="match status" value="4"/>
</dbReference>
<accession>A0A7E4VTL4</accession>
<dbReference type="AlphaFoldDB" id="A0A7E4VTL4"/>
<keyword evidence="2" id="KW-0677">Repeat</keyword>
<keyword evidence="3" id="KW-0539">Nucleus</keyword>
<proteinExistence type="predicted"/>
<evidence type="ECO:0000256" key="4">
    <source>
        <dbReference type="PROSITE-ProRule" id="PRU00117"/>
    </source>
</evidence>
<dbReference type="PANTHER" id="PTHR10288">
    <property type="entry name" value="KH DOMAIN CONTAINING RNA BINDING PROTEIN"/>
    <property type="match status" value="1"/>
</dbReference>
<dbReference type="GO" id="GO:0005634">
    <property type="term" value="C:nucleus"/>
    <property type="evidence" value="ECO:0007669"/>
    <property type="project" value="UniProtKB-SubCell"/>
</dbReference>
<dbReference type="InterPro" id="IPR015096">
    <property type="entry name" value="FUBP_C"/>
</dbReference>
<dbReference type="InterPro" id="IPR004087">
    <property type="entry name" value="KH_dom"/>
</dbReference>
<evidence type="ECO:0000256" key="1">
    <source>
        <dbReference type="ARBA" id="ARBA00004123"/>
    </source>
</evidence>
<evidence type="ECO:0000256" key="2">
    <source>
        <dbReference type="ARBA" id="ARBA00022737"/>
    </source>
</evidence>